<proteinExistence type="predicted"/>
<dbReference type="InterPro" id="IPR000825">
    <property type="entry name" value="SUF_FeS_clus_asmbl_SufBD_core"/>
</dbReference>
<dbReference type="InterPro" id="IPR037284">
    <property type="entry name" value="SUF_FeS_clus_asmbl_SufBD_sf"/>
</dbReference>
<sequence length="347" mass="39374">MTKINQMRQPTWAYLGLNSADYELVEIEKIPFENANSEGSLDKVDAAFASEIYGLSDEIKKENKDFRNYYKAYDIKDKKDTEFIHFKLDDENNILVSAIDINAGRDSESSFLVDFSDQGAEKVFINSQIRVNLEEDSKVKLVVLVNLLSEATNLNSIATRLGDRAELDITYIEIGASQSMVNIRNILRGHKAKVIEDGIYFKSKEEYLDLMAVNEHYGLETDSSALFNGALKERAEKNFKGIVDLRRGCTKADGKIGDYSMMLSDQVINKSAPILLNEEREVAGKHAASVGRMNREMLFYIMSRGFSKKQAESMMLEANFAPAIDKIEDEDLRNHIKDQVHKLNSRH</sequence>
<evidence type="ECO:0000313" key="2">
    <source>
        <dbReference type="EMBL" id="MFO3667992.1"/>
    </source>
</evidence>
<feature type="domain" description="SUF system FeS cluster assembly SufBD core" evidence="1">
    <location>
        <begin position="88"/>
        <end position="318"/>
    </location>
</feature>
<dbReference type="PANTHER" id="PTHR43575:SF1">
    <property type="entry name" value="PROTEIN ABCI7, CHLOROPLASTIC"/>
    <property type="match status" value="1"/>
</dbReference>
<comment type="caution">
    <text evidence="2">The sequence shown here is derived from an EMBL/GenBank/DDBJ whole genome shotgun (WGS) entry which is preliminary data.</text>
</comment>
<organism evidence="2 3">
    <name type="scientific">Anaerococcus kampingae</name>
    <dbReference type="NCBI Taxonomy" id="3115614"/>
    <lineage>
        <taxon>Bacteria</taxon>
        <taxon>Bacillati</taxon>
        <taxon>Bacillota</taxon>
        <taxon>Tissierellia</taxon>
        <taxon>Tissierellales</taxon>
        <taxon>Peptoniphilaceae</taxon>
        <taxon>Anaerococcus</taxon>
    </lineage>
</organism>
<keyword evidence="3" id="KW-1185">Reference proteome</keyword>
<dbReference type="PANTHER" id="PTHR43575">
    <property type="entry name" value="PROTEIN ABCI7, CHLOROPLASTIC"/>
    <property type="match status" value="1"/>
</dbReference>
<dbReference type="InterPro" id="IPR055346">
    <property type="entry name" value="Fe-S_cluster_assembly_SufBD"/>
</dbReference>
<reference evidence="2 3" key="1">
    <citation type="journal article" date="2025" name="Anaerobe">
        <title>Description of Anaerococcus kampingiae sp. nov., Anaerococcus groningensis sp. nov., Anaerococcus martiniensis sp. nov., and Anaerococcus cruorum sp. nov., isolated from human clinical specimens.</title>
        <authorList>
            <person name="Boiten K.E."/>
            <person name="Meijer J."/>
            <person name="van Wezel E.M."/>
            <person name="Veloo A.C.M."/>
        </authorList>
    </citation>
    <scope>NUCLEOTIDE SEQUENCE [LARGE SCALE GENOMIC DNA]</scope>
    <source>
        <strain evidence="2 3">ENR0874</strain>
    </source>
</reference>
<dbReference type="RefSeq" id="WP_106461459.1">
    <property type="nucleotide sequence ID" value="NZ_JBGMEF010000043.1"/>
</dbReference>
<dbReference type="Proteomes" id="UP001637994">
    <property type="component" value="Unassembled WGS sequence"/>
</dbReference>
<name>A0ABW9MFA5_9FIRM</name>
<protein>
    <submittedName>
        <fullName evidence="2">SufD family Fe-S cluster assembly protein</fullName>
    </submittedName>
</protein>
<gene>
    <name evidence="2" type="ORF">ACCQ42_09435</name>
</gene>
<dbReference type="EMBL" id="JBGMEF010000043">
    <property type="protein sequence ID" value="MFO3667992.1"/>
    <property type="molecule type" value="Genomic_DNA"/>
</dbReference>
<evidence type="ECO:0000313" key="3">
    <source>
        <dbReference type="Proteomes" id="UP001637994"/>
    </source>
</evidence>
<evidence type="ECO:0000259" key="1">
    <source>
        <dbReference type="Pfam" id="PF01458"/>
    </source>
</evidence>
<dbReference type="SUPFAM" id="SSF101960">
    <property type="entry name" value="Stabilizer of iron transporter SufD"/>
    <property type="match status" value="1"/>
</dbReference>
<accession>A0ABW9MFA5</accession>
<dbReference type="Pfam" id="PF01458">
    <property type="entry name" value="SUFBD_core"/>
    <property type="match status" value="1"/>
</dbReference>